<organism evidence="1 2">
    <name type="scientific">Corynespora cassiicola Philippines</name>
    <dbReference type="NCBI Taxonomy" id="1448308"/>
    <lineage>
        <taxon>Eukaryota</taxon>
        <taxon>Fungi</taxon>
        <taxon>Dikarya</taxon>
        <taxon>Ascomycota</taxon>
        <taxon>Pezizomycotina</taxon>
        <taxon>Dothideomycetes</taxon>
        <taxon>Pleosporomycetidae</taxon>
        <taxon>Pleosporales</taxon>
        <taxon>Corynesporascaceae</taxon>
        <taxon>Corynespora</taxon>
    </lineage>
</organism>
<name>A0A2T2P444_CORCC</name>
<gene>
    <name evidence="1" type="ORF">BS50DRAFT_252221</name>
</gene>
<reference evidence="1 2" key="1">
    <citation type="journal article" date="2018" name="Front. Microbiol.">
        <title>Genome-Wide Analysis of Corynespora cassiicola Leaf Fall Disease Putative Effectors.</title>
        <authorList>
            <person name="Lopez D."/>
            <person name="Ribeiro S."/>
            <person name="Label P."/>
            <person name="Fumanal B."/>
            <person name="Venisse J.S."/>
            <person name="Kohler A."/>
            <person name="de Oliveira R.R."/>
            <person name="Labutti K."/>
            <person name="Lipzen A."/>
            <person name="Lail K."/>
            <person name="Bauer D."/>
            <person name="Ohm R.A."/>
            <person name="Barry K.W."/>
            <person name="Spatafora J."/>
            <person name="Grigoriev I.V."/>
            <person name="Martin F.M."/>
            <person name="Pujade-Renaud V."/>
        </authorList>
    </citation>
    <scope>NUCLEOTIDE SEQUENCE [LARGE SCALE GENOMIC DNA]</scope>
    <source>
        <strain evidence="1 2">Philippines</strain>
    </source>
</reference>
<evidence type="ECO:0000313" key="2">
    <source>
        <dbReference type="Proteomes" id="UP000240883"/>
    </source>
</evidence>
<dbReference type="AlphaFoldDB" id="A0A2T2P444"/>
<protein>
    <submittedName>
        <fullName evidence="1">Uncharacterized protein</fullName>
    </submittedName>
</protein>
<proteinExistence type="predicted"/>
<dbReference type="EMBL" id="KZ678130">
    <property type="protein sequence ID" value="PSN72441.1"/>
    <property type="molecule type" value="Genomic_DNA"/>
</dbReference>
<sequence length="254" mass="28213">MFPSDAMRARRHFNITLTAALVLISLFVWLHVHFGGEGWEMKATSEFDTSIELDLDSGTPVWYGARERFRSGEQIPLAKQVPIQQLPLEKPAPSDAHIIVDLDVGEKSQAERLLEEVAQINSLSLSRFVLTEARGFLIADPTGTAETLPASITPAVAPLPTPKVWPSPITLPEPTRRDSPHSPLSTWITIEVYETLEPIDDEEFDELLEEDGDLFDSTNKYDTSSSFQIYGASASTAGHEASVHPEQLELRGYR</sequence>
<accession>A0A2T2P444</accession>
<keyword evidence="2" id="KW-1185">Reference proteome</keyword>
<evidence type="ECO:0000313" key="1">
    <source>
        <dbReference type="EMBL" id="PSN72441.1"/>
    </source>
</evidence>
<dbReference type="Proteomes" id="UP000240883">
    <property type="component" value="Unassembled WGS sequence"/>
</dbReference>